<name>A0A5B8MYE5_9CHLO</name>
<dbReference type="InterPro" id="IPR003018">
    <property type="entry name" value="GAF"/>
</dbReference>
<dbReference type="EMBL" id="CP031046">
    <property type="protein sequence ID" value="QDZ24404.1"/>
    <property type="molecule type" value="Genomic_DNA"/>
</dbReference>
<dbReference type="InterPro" id="IPR029016">
    <property type="entry name" value="GAF-like_dom_sf"/>
</dbReference>
<dbReference type="Pfam" id="PF01590">
    <property type="entry name" value="GAF"/>
    <property type="match status" value="1"/>
</dbReference>
<accession>A0A5B8MYE5</accession>
<reference evidence="3 4" key="1">
    <citation type="submission" date="2018-07" db="EMBL/GenBank/DDBJ databases">
        <title>The complete nuclear genome of the prasinophyte Chloropicon primus (CCMP1205).</title>
        <authorList>
            <person name="Pombert J.-F."/>
            <person name="Otis C."/>
            <person name="Turmel M."/>
            <person name="Lemieux C."/>
        </authorList>
    </citation>
    <scope>NUCLEOTIDE SEQUENCE [LARGE SCALE GENOMIC DNA]</scope>
    <source>
        <strain evidence="3 4">CCMP1205</strain>
    </source>
</reference>
<protein>
    <submittedName>
        <fullName evidence="3">cGMP-specific phosphodiesterase</fullName>
    </submittedName>
</protein>
<dbReference type="Proteomes" id="UP000316726">
    <property type="component" value="Chromosome 13"/>
</dbReference>
<dbReference type="AlphaFoldDB" id="A0A5B8MYE5"/>
<dbReference type="STRING" id="1764295.A0A5B8MYE5"/>
<dbReference type="OrthoDB" id="74705at2759"/>
<evidence type="ECO:0000259" key="2">
    <source>
        <dbReference type="SMART" id="SM00065"/>
    </source>
</evidence>
<gene>
    <name evidence="3" type="ORF">A3770_13p69220</name>
</gene>
<evidence type="ECO:0000313" key="4">
    <source>
        <dbReference type="Proteomes" id="UP000316726"/>
    </source>
</evidence>
<organism evidence="3 4">
    <name type="scientific">Chloropicon primus</name>
    <dbReference type="NCBI Taxonomy" id="1764295"/>
    <lineage>
        <taxon>Eukaryota</taxon>
        <taxon>Viridiplantae</taxon>
        <taxon>Chlorophyta</taxon>
        <taxon>Chloropicophyceae</taxon>
        <taxon>Chloropicales</taxon>
        <taxon>Chloropicaceae</taxon>
        <taxon>Chloropicon</taxon>
    </lineage>
</organism>
<dbReference type="Gene3D" id="3.30.450.40">
    <property type="match status" value="2"/>
</dbReference>
<dbReference type="SMART" id="SM00065">
    <property type="entry name" value="GAF"/>
    <property type="match status" value="1"/>
</dbReference>
<evidence type="ECO:0000313" key="3">
    <source>
        <dbReference type="EMBL" id="QDZ24404.1"/>
    </source>
</evidence>
<evidence type="ECO:0000256" key="1">
    <source>
        <dbReference type="ARBA" id="ARBA00023170"/>
    </source>
</evidence>
<dbReference type="SUPFAM" id="SSF55781">
    <property type="entry name" value="GAF domain-like"/>
    <property type="match status" value="2"/>
</dbReference>
<keyword evidence="1" id="KW-0675">Receptor</keyword>
<feature type="domain" description="GAF" evidence="2">
    <location>
        <begin position="193"/>
        <end position="346"/>
    </location>
</feature>
<sequence length="391" mass="43662">MGCGFSKPDTGFHEHFRYICSIRNPEDAVHELFKSTSKLIGCENTSACMLNEETGKYLIVKYRNGDDQPSYEEVEKGEIGELFEYAFKNGPLLLNSREEASSLNLELDKEVKTLLVVPASDSEENSTCLMCFKNKLEGTKFQNQCLEDAESFSYLGELLLKTYLLHKQEVNNEIQCRALLDIIKAVGTANDEAANSFLFTVSRRSQELFRAEKCTMYVVDKPREILWSASTDSGKQIKLPLNSGVVGAVATGCKTINIQNAYDDPRFNSEVDTQTGYTTRSILCAPVTTHATGEGKDKERECVAVIQLINKATNSAFTKDDEDLLNQLCEILGDRITDGILLESFRSQFVGSGVTVVNEATRKLNVRPRRRSITGSISENDPKMIMESLEE</sequence>
<proteinExistence type="predicted"/>
<keyword evidence="4" id="KW-1185">Reference proteome</keyword>